<dbReference type="GO" id="GO:0006974">
    <property type="term" value="P:DNA damage response"/>
    <property type="evidence" value="ECO:0007669"/>
    <property type="project" value="UniProtKB-KW"/>
</dbReference>
<evidence type="ECO:0000256" key="3">
    <source>
        <dbReference type="ARBA" id="ARBA00022737"/>
    </source>
</evidence>
<comment type="caution">
    <text evidence="8">The sequence shown here is derived from an EMBL/GenBank/DDBJ whole genome shotgun (WGS) entry which is preliminary data.</text>
</comment>
<evidence type="ECO:0000313" key="8">
    <source>
        <dbReference type="EMBL" id="TVU42367.1"/>
    </source>
</evidence>
<keyword evidence="4" id="KW-0227">DNA damage</keyword>
<dbReference type="PANTHER" id="PTHR14773">
    <property type="entry name" value="WD REPEAT-CONTAINING PROTEIN 76"/>
    <property type="match status" value="1"/>
</dbReference>
<evidence type="ECO:0000256" key="4">
    <source>
        <dbReference type="ARBA" id="ARBA00022763"/>
    </source>
</evidence>
<dbReference type="Pfam" id="PF00400">
    <property type="entry name" value="WD40"/>
    <property type="match status" value="2"/>
</dbReference>
<name>A0A5J9W358_9POAL</name>
<dbReference type="AlphaFoldDB" id="A0A5J9W358"/>
<dbReference type="InterPro" id="IPR050853">
    <property type="entry name" value="WD_repeat_DNA-damage-binding"/>
</dbReference>
<dbReference type="EMBL" id="RWGY01000005">
    <property type="protein sequence ID" value="TVU42367.1"/>
    <property type="molecule type" value="Genomic_DNA"/>
</dbReference>
<dbReference type="PANTHER" id="PTHR14773:SF0">
    <property type="entry name" value="WD REPEAT-CONTAINING PROTEIN 76"/>
    <property type="match status" value="1"/>
</dbReference>
<organism evidence="8 9">
    <name type="scientific">Eragrostis curvula</name>
    <name type="common">weeping love grass</name>
    <dbReference type="NCBI Taxonomy" id="38414"/>
    <lineage>
        <taxon>Eukaryota</taxon>
        <taxon>Viridiplantae</taxon>
        <taxon>Streptophyta</taxon>
        <taxon>Embryophyta</taxon>
        <taxon>Tracheophyta</taxon>
        <taxon>Spermatophyta</taxon>
        <taxon>Magnoliopsida</taxon>
        <taxon>Liliopsida</taxon>
        <taxon>Poales</taxon>
        <taxon>Poaceae</taxon>
        <taxon>PACMAD clade</taxon>
        <taxon>Chloridoideae</taxon>
        <taxon>Eragrostideae</taxon>
        <taxon>Eragrostidinae</taxon>
        <taxon>Eragrostis</taxon>
    </lineage>
</organism>
<feature type="repeat" description="WD" evidence="6">
    <location>
        <begin position="275"/>
        <end position="317"/>
    </location>
</feature>
<reference evidence="8 9" key="1">
    <citation type="journal article" date="2019" name="Sci. Rep.">
        <title>A high-quality genome of Eragrostis curvula grass provides insights into Poaceae evolution and supports new strategies to enhance forage quality.</title>
        <authorList>
            <person name="Carballo J."/>
            <person name="Santos B.A.C.M."/>
            <person name="Zappacosta D."/>
            <person name="Garbus I."/>
            <person name="Selva J.P."/>
            <person name="Gallo C.A."/>
            <person name="Diaz A."/>
            <person name="Albertini E."/>
            <person name="Caccamo M."/>
            <person name="Echenique V."/>
        </authorList>
    </citation>
    <scope>NUCLEOTIDE SEQUENCE [LARGE SCALE GENOMIC DNA]</scope>
    <source>
        <strain evidence="9">cv. Victoria</strain>
        <tissue evidence="8">Leaf</tissue>
    </source>
</reference>
<gene>
    <name evidence="8" type="ORF">EJB05_08769</name>
</gene>
<dbReference type="InterPro" id="IPR036322">
    <property type="entry name" value="WD40_repeat_dom_sf"/>
</dbReference>
<proteinExistence type="inferred from homology"/>
<evidence type="ECO:0000256" key="1">
    <source>
        <dbReference type="ARBA" id="ARBA00005434"/>
    </source>
</evidence>
<dbReference type="SMART" id="SM00320">
    <property type="entry name" value="WD40"/>
    <property type="match status" value="2"/>
</dbReference>
<dbReference type="PROSITE" id="PS50294">
    <property type="entry name" value="WD_REPEATS_REGION"/>
    <property type="match status" value="1"/>
</dbReference>
<comment type="similarity">
    <text evidence="1">Belongs to the WD repeat DDB2/WDR76 family.</text>
</comment>
<evidence type="ECO:0000256" key="2">
    <source>
        <dbReference type="ARBA" id="ARBA00022574"/>
    </source>
</evidence>
<evidence type="ECO:0000256" key="5">
    <source>
        <dbReference type="ARBA" id="ARBA00023125"/>
    </source>
</evidence>
<protein>
    <submittedName>
        <fullName evidence="8">Uncharacterized protein</fullName>
    </submittedName>
</protein>
<keyword evidence="9" id="KW-1185">Reference proteome</keyword>
<dbReference type="PROSITE" id="PS50082">
    <property type="entry name" value="WD_REPEATS_2"/>
    <property type="match status" value="1"/>
</dbReference>
<dbReference type="InterPro" id="IPR001680">
    <property type="entry name" value="WD40_rpt"/>
</dbReference>
<accession>A0A5J9W358</accession>
<dbReference type="PROSITE" id="PS00678">
    <property type="entry name" value="WD_REPEATS_1"/>
    <property type="match status" value="1"/>
</dbReference>
<feature type="compositionally biased region" description="Basic residues" evidence="7">
    <location>
        <begin position="44"/>
        <end position="57"/>
    </location>
</feature>
<feature type="region of interest" description="Disordered" evidence="7">
    <location>
        <begin position="37"/>
        <end position="87"/>
    </location>
</feature>
<evidence type="ECO:0000256" key="7">
    <source>
        <dbReference type="SAM" id="MobiDB-lite"/>
    </source>
</evidence>
<keyword evidence="3" id="KW-0677">Repeat</keyword>
<dbReference type="Gene3D" id="2.130.10.10">
    <property type="entry name" value="YVTN repeat-like/Quinoprotein amine dehydrogenase"/>
    <property type="match status" value="1"/>
</dbReference>
<dbReference type="Proteomes" id="UP000324897">
    <property type="component" value="Unassembled WGS sequence"/>
</dbReference>
<keyword evidence="5" id="KW-0238">DNA-binding</keyword>
<dbReference type="Gramene" id="TVU42367">
    <property type="protein sequence ID" value="TVU42367"/>
    <property type="gene ID" value="EJB05_08769"/>
</dbReference>
<dbReference type="OrthoDB" id="766928at2759"/>
<dbReference type="GO" id="GO:2000001">
    <property type="term" value="P:regulation of DNA damage checkpoint"/>
    <property type="evidence" value="ECO:0007669"/>
    <property type="project" value="TreeGrafter"/>
</dbReference>
<evidence type="ECO:0000256" key="6">
    <source>
        <dbReference type="PROSITE-ProRule" id="PRU00221"/>
    </source>
</evidence>
<feature type="non-terminal residue" evidence="8">
    <location>
        <position position="1"/>
    </location>
</feature>
<evidence type="ECO:0000313" key="9">
    <source>
        <dbReference type="Proteomes" id="UP000324897"/>
    </source>
</evidence>
<dbReference type="InterPro" id="IPR019775">
    <property type="entry name" value="WD40_repeat_CS"/>
</dbReference>
<keyword evidence="2 6" id="KW-0853">WD repeat</keyword>
<dbReference type="GO" id="GO:0003677">
    <property type="term" value="F:DNA binding"/>
    <property type="evidence" value="ECO:0007669"/>
    <property type="project" value="UniProtKB-KW"/>
</dbReference>
<dbReference type="InterPro" id="IPR015943">
    <property type="entry name" value="WD40/YVTN_repeat-like_dom_sf"/>
</dbReference>
<dbReference type="GO" id="GO:0005634">
    <property type="term" value="C:nucleus"/>
    <property type="evidence" value="ECO:0007669"/>
    <property type="project" value="TreeGrafter"/>
</dbReference>
<dbReference type="SUPFAM" id="SSF50978">
    <property type="entry name" value="WD40 repeat-like"/>
    <property type="match status" value="1"/>
</dbReference>
<sequence>MPETREHLTEYERRRLENIERNEAILGTLRRDAADLSAAFAASRPKKRGRPKGKKQPRAAPTVPAGPPRRSGRARLQPPYSSEDASLPSAHLLKPRAADFRVADVFVGQTVTDVSAPLTSAILAASWPPPLPEIEVARVLPLADRTVVAAGTRLGHLVFWDADRPAPARVRWGSVGNNGVFKYQCDAMFTVLLRSVAFLAAFVDRIEIHIYSCTHDGDMCLMDVEKEIFSTIHLCDDHAFSLCQAPDHASCLYFGEGSGVLKTFDERAGKVSSKWQLHGSRITSIDFNPENTCMLATSSADSTACLWDLRNMKSLKPGKLKVVKHKAYVQAAYFSPRGSFLATTSRDNTVGILNIHNFNISCFQQHVCHSTTFNLQYTHLINYFYIDVNYKFESNVYGKPSDNIYVIHFRQAGDGMTLTFSLEPKRTSKSCQLISTMIRSPLPANHALKASTLLRPHASLIYTHIELAISPALDGERCSFGHRNKMVSRSIALSE</sequence>